<reference evidence="4" key="1">
    <citation type="journal article" date="2019" name="Int. J. Syst. Evol. Microbiol.">
        <title>The Global Catalogue of Microorganisms (GCM) 10K type strain sequencing project: providing services to taxonomists for standard genome sequencing and annotation.</title>
        <authorList>
            <consortium name="The Broad Institute Genomics Platform"/>
            <consortium name="The Broad Institute Genome Sequencing Center for Infectious Disease"/>
            <person name="Wu L."/>
            <person name="Ma J."/>
        </authorList>
    </citation>
    <scope>NUCLEOTIDE SEQUENCE [LARGE SCALE GENOMIC DNA]</scope>
    <source>
        <strain evidence="4">JCM 17809</strain>
    </source>
</reference>
<name>A0ABP8JX22_9MICO</name>
<protein>
    <submittedName>
        <fullName evidence="3">Acyltransferase</fullName>
    </submittedName>
</protein>
<feature type="transmembrane region" description="Helical" evidence="1">
    <location>
        <begin position="241"/>
        <end position="263"/>
    </location>
</feature>
<feature type="transmembrane region" description="Helical" evidence="1">
    <location>
        <begin position="342"/>
        <end position="360"/>
    </location>
</feature>
<keyword evidence="3" id="KW-0012">Acyltransferase</keyword>
<dbReference type="PANTHER" id="PTHR36927">
    <property type="entry name" value="BLR4337 PROTEIN"/>
    <property type="match status" value="1"/>
</dbReference>
<dbReference type="EMBL" id="BAABGM010000001">
    <property type="protein sequence ID" value="GAA4397327.1"/>
    <property type="molecule type" value="Genomic_DNA"/>
</dbReference>
<comment type="caution">
    <text evidence="3">The sequence shown here is derived from an EMBL/GenBank/DDBJ whole genome shotgun (WGS) entry which is preliminary data.</text>
</comment>
<organism evidence="3 4">
    <name type="scientific">Fodinibacter luteus</name>
    <dbReference type="NCBI Taxonomy" id="552064"/>
    <lineage>
        <taxon>Bacteria</taxon>
        <taxon>Bacillati</taxon>
        <taxon>Actinomycetota</taxon>
        <taxon>Actinomycetes</taxon>
        <taxon>Micrococcales</taxon>
        <taxon>Intrasporangiaceae</taxon>
        <taxon>Fodinibacter (ex Wang et al. 2009)</taxon>
    </lineage>
</organism>
<dbReference type="PANTHER" id="PTHR36927:SF4">
    <property type="entry name" value="BLR5718 PROTEIN"/>
    <property type="match status" value="1"/>
</dbReference>
<feature type="domain" description="Acyltransferase 3" evidence="2">
    <location>
        <begin position="19"/>
        <end position="390"/>
    </location>
</feature>
<dbReference type="GO" id="GO:0016746">
    <property type="term" value="F:acyltransferase activity"/>
    <property type="evidence" value="ECO:0007669"/>
    <property type="project" value="UniProtKB-KW"/>
</dbReference>
<dbReference type="InterPro" id="IPR002656">
    <property type="entry name" value="Acyl_transf_3_dom"/>
</dbReference>
<keyword evidence="1" id="KW-0812">Transmembrane</keyword>
<feature type="transmembrane region" description="Helical" evidence="1">
    <location>
        <begin position="26"/>
        <end position="44"/>
    </location>
</feature>
<keyword evidence="1" id="KW-1133">Transmembrane helix</keyword>
<evidence type="ECO:0000256" key="1">
    <source>
        <dbReference type="SAM" id="Phobius"/>
    </source>
</evidence>
<feature type="transmembrane region" description="Helical" evidence="1">
    <location>
        <begin position="270"/>
        <end position="288"/>
    </location>
</feature>
<keyword evidence="4" id="KW-1185">Reference proteome</keyword>
<keyword evidence="3" id="KW-0808">Transferase</keyword>
<dbReference type="InterPro" id="IPR050623">
    <property type="entry name" value="Glucan_succinyl_AcylTrfase"/>
</dbReference>
<evidence type="ECO:0000313" key="3">
    <source>
        <dbReference type="EMBL" id="GAA4397327.1"/>
    </source>
</evidence>
<feature type="transmembrane region" description="Helical" evidence="1">
    <location>
        <begin position="372"/>
        <end position="390"/>
    </location>
</feature>
<feature type="transmembrane region" description="Helical" evidence="1">
    <location>
        <begin position="155"/>
        <end position="174"/>
    </location>
</feature>
<accession>A0ABP8JX22</accession>
<dbReference type="RefSeq" id="WP_345201337.1">
    <property type="nucleotide sequence ID" value="NZ_BAABGM010000001.1"/>
</dbReference>
<dbReference type="Pfam" id="PF01757">
    <property type="entry name" value="Acyl_transf_3"/>
    <property type="match status" value="1"/>
</dbReference>
<evidence type="ECO:0000313" key="4">
    <source>
        <dbReference type="Proteomes" id="UP001500945"/>
    </source>
</evidence>
<proteinExistence type="predicted"/>
<sequence>MTVTVDRRALEAWASSRRPYLDNLKVVLIGAIIAIHALLGYASMVEAWTYTQLREVTLATATQVGLFVVAAPFGLFLMALLFLVAGLLTPPSLARKGTSRFVTDRLLRLGIPFVVYVLLVQPVLVYALEHPLGHSTGSFREEYLGTEGRLDTGPLWFVGVLLLYSLGYAGWRAVRSWWTARSPRTAVRQPPGGRRPQITAGTLALVAAVVAPASFVVRLIWPYGSEAGFSDLNFWEWPACLAVFLLGTVAADRGWAAAVPTALVRRSRTVTLLGVVAMAVLMAVVGLRDSVEEALGGASWAAGAFAAIDAVLTVFGSVWLLGVAQHRLDRRWRHGPWLSRSAYGAFMLQTPFLLGFAVALRPVGVPAEVKALLVAAAAVACSFAAAWFLIRRVPGMARVL</sequence>
<feature type="transmembrane region" description="Helical" evidence="1">
    <location>
        <begin position="300"/>
        <end position="321"/>
    </location>
</feature>
<dbReference type="Proteomes" id="UP001500945">
    <property type="component" value="Unassembled WGS sequence"/>
</dbReference>
<evidence type="ECO:0000259" key="2">
    <source>
        <dbReference type="Pfam" id="PF01757"/>
    </source>
</evidence>
<feature type="transmembrane region" description="Helical" evidence="1">
    <location>
        <begin position="109"/>
        <end position="128"/>
    </location>
</feature>
<feature type="transmembrane region" description="Helical" evidence="1">
    <location>
        <begin position="198"/>
        <end position="221"/>
    </location>
</feature>
<feature type="transmembrane region" description="Helical" evidence="1">
    <location>
        <begin position="64"/>
        <end position="88"/>
    </location>
</feature>
<keyword evidence="1" id="KW-0472">Membrane</keyword>
<gene>
    <name evidence="3" type="ORF">GCM10023168_02160</name>
</gene>